<proteinExistence type="predicted"/>
<organism evidence="2 3">
    <name type="scientific">Mycena albidolilacea</name>
    <dbReference type="NCBI Taxonomy" id="1033008"/>
    <lineage>
        <taxon>Eukaryota</taxon>
        <taxon>Fungi</taxon>
        <taxon>Dikarya</taxon>
        <taxon>Basidiomycota</taxon>
        <taxon>Agaricomycotina</taxon>
        <taxon>Agaricomycetes</taxon>
        <taxon>Agaricomycetidae</taxon>
        <taxon>Agaricales</taxon>
        <taxon>Marasmiineae</taxon>
        <taxon>Mycenaceae</taxon>
        <taxon>Mycena</taxon>
    </lineage>
</organism>
<dbReference type="EMBL" id="JARIHO010000072">
    <property type="protein sequence ID" value="KAJ7312392.1"/>
    <property type="molecule type" value="Genomic_DNA"/>
</dbReference>
<evidence type="ECO:0000259" key="1">
    <source>
        <dbReference type="Pfam" id="PF12697"/>
    </source>
</evidence>
<feature type="domain" description="AB hydrolase-1" evidence="1">
    <location>
        <begin position="52"/>
        <end position="253"/>
    </location>
</feature>
<dbReference type="SUPFAM" id="SSF53474">
    <property type="entry name" value="alpha/beta-Hydrolases"/>
    <property type="match status" value="1"/>
</dbReference>
<keyword evidence="3" id="KW-1185">Reference proteome</keyword>
<name>A0AAD6Z8P5_9AGAR</name>
<accession>A0AAD6Z8P5</accession>
<dbReference type="Gene3D" id="3.40.50.1820">
    <property type="entry name" value="alpha/beta hydrolase"/>
    <property type="match status" value="1"/>
</dbReference>
<evidence type="ECO:0000313" key="3">
    <source>
        <dbReference type="Proteomes" id="UP001218218"/>
    </source>
</evidence>
<gene>
    <name evidence="2" type="ORF">DFH08DRAFT_896913</name>
</gene>
<reference evidence="2" key="1">
    <citation type="submission" date="2023-03" db="EMBL/GenBank/DDBJ databases">
        <title>Massive genome expansion in bonnet fungi (Mycena s.s.) driven by repeated elements and novel gene families across ecological guilds.</title>
        <authorList>
            <consortium name="Lawrence Berkeley National Laboratory"/>
            <person name="Harder C.B."/>
            <person name="Miyauchi S."/>
            <person name="Viragh M."/>
            <person name="Kuo A."/>
            <person name="Thoen E."/>
            <person name="Andreopoulos B."/>
            <person name="Lu D."/>
            <person name="Skrede I."/>
            <person name="Drula E."/>
            <person name="Henrissat B."/>
            <person name="Morin E."/>
            <person name="Kohler A."/>
            <person name="Barry K."/>
            <person name="LaButti K."/>
            <person name="Morin E."/>
            <person name="Salamov A."/>
            <person name="Lipzen A."/>
            <person name="Mereny Z."/>
            <person name="Hegedus B."/>
            <person name="Baldrian P."/>
            <person name="Stursova M."/>
            <person name="Weitz H."/>
            <person name="Taylor A."/>
            <person name="Grigoriev I.V."/>
            <person name="Nagy L.G."/>
            <person name="Martin F."/>
            <person name="Kauserud H."/>
        </authorList>
    </citation>
    <scope>NUCLEOTIDE SEQUENCE</scope>
    <source>
        <strain evidence="2">CBHHK002</strain>
    </source>
</reference>
<comment type="caution">
    <text evidence="2">The sequence shown here is derived from an EMBL/GenBank/DDBJ whole genome shotgun (WGS) entry which is preliminary data.</text>
</comment>
<protein>
    <recommendedName>
        <fullName evidence="1">AB hydrolase-1 domain-containing protein</fullName>
    </recommendedName>
</protein>
<sequence>MAAPLHSESLAPPLHIDSLILSSPPTPTGRALGVAAKRYRSRREPSQDGITLLLLHGLGQHKEQWEPTLEKLFTLHSERSQFPQIREAWALDWQSHGESAVLNEESLKDDPASAPLNLWGQAIANFLNSDLVAGHHLVGIGYSSGTVGLMLSTRHFDKCPYNALILVEPSMMDENTWNTNHDEIQPAFDMVTNAVKHRRDVWTSKEAAHEYFIGRFPWNSWDPRIVALFSEHALKSSTDKDGKACVVRKCPMIHEAEAFQINLKHTWDAAEQLSRLARRVPIHVVFGESVDLM</sequence>
<evidence type="ECO:0000313" key="2">
    <source>
        <dbReference type="EMBL" id="KAJ7312392.1"/>
    </source>
</evidence>
<dbReference type="Pfam" id="PF12697">
    <property type="entry name" value="Abhydrolase_6"/>
    <property type="match status" value="1"/>
</dbReference>
<dbReference type="Proteomes" id="UP001218218">
    <property type="component" value="Unassembled WGS sequence"/>
</dbReference>
<dbReference type="AlphaFoldDB" id="A0AAD6Z8P5"/>
<dbReference type="InterPro" id="IPR029058">
    <property type="entry name" value="AB_hydrolase_fold"/>
</dbReference>
<dbReference type="InterPro" id="IPR000073">
    <property type="entry name" value="AB_hydrolase_1"/>
</dbReference>